<dbReference type="Gene3D" id="3.40.50.2000">
    <property type="entry name" value="Glycogen Phosphorylase B"/>
    <property type="match status" value="1"/>
</dbReference>
<accession>A0ABS4KL64</accession>
<protein>
    <submittedName>
        <fullName evidence="2">Glycosyltransferase involved in cell wall biosynthesis</fullName>
    </submittedName>
</protein>
<evidence type="ECO:0000259" key="1">
    <source>
        <dbReference type="Pfam" id="PF00534"/>
    </source>
</evidence>
<dbReference type="EMBL" id="JAGGLI010000031">
    <property type="protein sequence ID" value="MBP2028533.1"/>
    <property type="molecule type" value="Genomic_DNA"/>
</dbReference>
<feature type="domain" description="Glycosyl transferase family 1" evidence="1">
    <location>
        <begin position="433"/>
        <end position="597"/>
    </location>
</feature>
<name>A0ABS4KL64_9FIRM</name>
<sequence>MNDFISLRKDFFRNRAINQNQAFDKFYLESIYTNTCENEKVIFSDFITSFKTLNKINQLYFAHVLLLEKLKAKETHNHIKYGILDIFIESHLDVLDDSSISLLIEENLESFDLLSIVLEYIYFFNKKLPHKFLLNLFSLDIPSSIKIQLLDIFHQETIFNKDVLIKIIEKEKDKNLLVEYLGFLENDIKHGKNGITIVQTMFYGDPEESGMGKSGGLGTLLKSLGNTLSSHEDISNIITISINRTNRKIITQSLNKHLMLRIPIYINQDDPNEFLLKENHIKRRIKRFLYLLNITPDIFHIRYLDNASMAVANLSKDISSKLVFTVTPDPHRNMTDENEALKTFHLDELLFNLNKINIGDELIDMADGIIGIGREKVKEELFDYFPVLKAKKSIFKMIGEGINLNITYTDFELSKILASQTLNHPIDKDMLSRPFMLNVGRLSFQKGQDKLLKAWGESRLSDDYNLLIIGGSLENPTLEEKPMIDFFQDFITENPNLKGKFAHLNALSNEEIRSIEKTIVDHAEKSQTKYPPIYICSSIKEEFGISILEAMYETFLTFAPKKGGAKTYIKEGVNGFLIDTSSSEKIAFEVEQVIYGKSSSKKDFRDIRVEGKSTVEENFSIERISKDFASFYKKILYKGEN</sequence>
<dbReference type="PANTHER" id="PTHR45947">
    <property type="entry name" value="SULFOQUINOVOSYL TRANSFERASE SQD2"/>
    <property type="match status" value="1"/>
</dbReference>
<proteinExistence type="predicted"/>
<reference evidence="2 3" key="1">
    <citation type="submission" date="2021-03" db="EMBL/GenBank/DDBJ databases">
        <title>Genomic Encyclopedia of Type Strains, Phase IV (KMG-IV): sequencing the most valuable type-strain genomes for metagenomic binning, comparative biology and taxonomic classification.</title>
        <authorList>
            <person name="Goeker M."/>
        </authorList>
    </citation>
    <scope>NUCLEOTIDE SEQUENCE [LARGE SCALE GENOMIC DNA]</scope>
    <source>
        <strain evidence="2 3">DSM 27512</strain>
    </source>
</reference>
<dbReference type="Pfam" id="PF00534">
    <property type="entry name" value="Glycos_transf_1"/>
    <property type="match status" value="1"/>
</dbReference>
<evidence type="ECO:0000313" key="3">
    <source>
        <dbReference type="Proteomes" id="UP001314903"/>
    </source>
</evidence>
<dbReference type="SUPFAM" id="SSF53756">
    <property type="entry name" value="UDP-Glycosyltransferase/glycogen phosphorylase"/>
    <property type="match status" value="1"/>
</dbReference>
<dbReference type="PANTHER" id="PTHR45947:SF3">
    <property type="entry name" value="SULFOQUINOVOSYL TRANSFERASE SQD2"/>
    <property type="match status" value="1"/>
</dbReference>
<dbReference type="CDD" id="cd03801">
    <property type="entry name" value="GT4_PimA-like"/>
    <property type="match status" value="1"/>
</dbReference>
<gene>
    <name evidence="2" type="ORF">J2Z35_002359</name>
</gene>
<dbReference type="Proteomes" id="UP001314903">
    <property type="component" value="Unassembled WGS sequence"/>
</dbReference>
<organism evidence="2 3">
    <name type="scientific">Acetoanaerobium pronyense</name>
    <dbReference type="NCBI Taxonomy" id="1482736"/>
    <lineage>
        <taxon>Bacteria</taxon>
        <taxon>Bacillati</taxon>
        <taxon>Bacillota</taxon>
        <taxon>Clostridia</taxon>
        <taxon>Peptostreptococcales</taxon>
        <taxon>Filifactoraceae</taxon>
        <taxon>Acetoanaerobium</taxon>
    </lineage>
</organism>
<dbReference type="RefSeq" id="WP_209661581.1">
    <property type="nucleotide sequence ID" value="NZ_JAGGLI010000031.1"/>
</dbReference>
<keyword evidence="3" id="KW-1185">Reference proteome</keyword>
<dbReference type="InterPro" id="IPR050194">
    <property type="entry name" value="Glycosyltransferase_grp1"/>
</dbReference>
<comment type="caution">
    <text evidence="2">The sequence shown here is derived from an EMBL/GenBank/DDBJ whole genome shotgun (WGS) entry which is preliminary data.</text>
</comment>
<dbReference type="InterPro" id="IPR001296">
    <property type="entry name" value="Glyco_trans_1"/>
</dbReference>
<evidence type="ECO:0000313" key="2">
    <source>
        <dbReference type="EMBL" id="MBP2028533.1"/>
    </source>
</evidence>